<name>A0ABQ9GE06_9NEOP</name>
<reference evidence="2 3" key="1">
    <citation type="submission" date="2023-02" db="EMBL/GenBank/DDBJ databases">
        <title>LHISI_Scaffold_Assembly.</title>
        <authorList>
            <person name="Stuart O.P."/>
            <person name="Cleave R."/>
            <person name="Magrath M.J.L."/>
            <person name="Mikheyev A.S."/>
        </authorList>
    </citation>
    <scope>NUCLEOTIDE SEQUENCE [LARGE SCALE GENOMIC DNA]</scope>
    <source>
        <strain evidence="2">Daus_M_001</strain>
        <tissue evidence="2">Leg muscle</tissue>
    </source>
</reference>
<dbReference type="EMBL" id="JARBHB010000013">
    <property type="protein sequence ID" value="KAJ8870640.1"/>
    <property type="molecule type" value="Genomic_DNA"/>
</dbReference>
<accession>A0ABQ9GE06</accession>
<keyword evidence="3" id="KW-1185">Reference proteome</keyword>
<protein>
    <submittedName>
        <fullName evidence="2">Uncharacterized protein</fullName>
    </submittedName>
</protein>
<feature type="compositionally biased region" description="Basic and acidic residues" evidence="1">
    <location>
        <begin position="145"/>
        <end position="161"/>
    </location>
</feature>
<comment type="caution">
    <text evidence="2">The sequence shown here is derived from an EMBL/GenBank/DDBJ whole genome shotgun (WGS) entry which is preliminary data.</text>
</comment>
<feature type="compositionally biased region" description="Basic and acidic residues" evidence="1">
    <location>
        <begin position="51"/>
        <end position="61"/>
    </location>
</feature>
<feature type="region of interest" description="Disordered" evidence="1">
    <location>
        <begin position="106"/>
        <end position="161"/>
    </location>
</feature>
<gene>
    <name evidence="2" type="ORF">PR048_029663</name>
</gene>
<organism evidence="2 3">
    <name type="scientific">Dryococelus australis</name>
    <dbReference type="NCBI Taxonomy" id="614101"/>
    <lineage>
        <taxon>Eukaryota</taxon>
        <taxon>Metazoa</taxon>
        <taxon>Ecdysozoa</taxon>
        <taxon>Arthropoda</taxon>
        <taxon>Hexapoda</taxon>
        <taxon>Insecta</taxon>
        <taxon>Pterygota</taxon>
        <taxon>Neoptera</taxon>
        <taxon>Polyneoptera</taxon>
        <taxon>Phasmatodea</taxon>
        <taxon>Verophasmatodea</taxon>
        <taxon>Anareolatae</taxon>
        <taxon>Phasmatidae</taxon>
        <taxon>Eurycanthinae</taxon>
        <taxon>Dryococelus</taxon>
    </lineage>
</organism>
<evidence type="ECO:0000313" key="2">
    <source>
        <dbReference type="EMBL" id="KAJ8870640.1"/>
    </source>
</evidence>
<sequence length="309" mass="34972">MPGENGSNYNFCTILATATISQLPRVHKCPAACKVLVLHGESAPRSTGCRRGSERERERGGAKQRVAEMGFVNGKIKQAERGSRLVMDRYLPFPSPPPSYSLFTREENGYPRENPPASGVVRHDSHLRKSGVARPGIEPGSPWWDLERASQKQSSDTHKTPYDRVKLCRERKIYIKASERVNVDVFTQHKRPRGGVVVRPLTSHQGDPSSILGQDFRINGNRGGRCRRWAVLCFAFRRCSILTSLYPHRWMFRAAQISLLLPRKKSDKKSASVDNRGEDRLLPLHQVLPPRIIVEKIGYCLSISYYLRG</sequence>
<feature type="region of interest" description="Disordered" evidence="1">
    <location>
        <begin position="44"/>
        <end position="63"/>
    </location>
</feature>
<proteinExistence type="predicted"/>
<evidence type="ECO:0000256" key="1">
    <source>
        <dbReference type="SAM" id="MobiDB-lite"/>
    </source>
</evidence>
<dbReference type="Proteomes" id="UP001159363">
    <property type="component" value="Chromosome 12"/>
</dbReference>
<evidence type="ECO:0000313" key="3">
    <source>
        <dbReference type="Proteomes" id="UP001159363"/>
    </source>
</evidence>